<protein>
    <recommendedName>
        <fullName evidence="8">Propionate 3-nitronate monooxygenase</fullName>
    </recommendedName>
</protein>
<keyword evidence="6" id="KW-0560">Oxidoreductase</keyword>
<comment type="cofactor">
    <cofactor evidence="1">
        <name>FMN</name>
        <dbReference type="ChEBI" id="CHEBI:58210"/>
    </cofactor>
</comment>
<dbReference type="InterPro" id="IPR013785">
    <property type="entry name" value="Aldolase_TIM"/>
</dbReference>
<dbReference type="RefSeq" id="WP_188630819.1">
    <property type="nucleotide sequence ID" value="NZ_BMKE01000035.1"/>
</dbReference>
<dbReference type="PANTHER" id="PTHR42747">
    <property type="entry name" value="NITRONATE MONOOXYGENASE-RELATED"/>
    <property type="match status" value="1"/>
</dbReference>
<evidence type="ECO:0000256" key="2">
    <source>
        <dbReference type="ARBA" id="ARBA00009881"/>
    </source>
</evidence>
<keyword evidence="4" id="KW-0285">Flavoprotein</keyword>
<evidence type="ECO:0000256" key="6">
    <source>
        <dbReference type="ARBA" id="ARBA00023002"/>
    </source>
</evidence>
<keyword evidence="11" id="KW-1185">Reference proteome</keyword>
<dbReference type="CDD" id="cd04730">
    <property type="entry name" value="NPD_like"/>
    <property type="match status" value="1"/>
</dbReference>
<dbReference type="InterPro" id="IPR004136">
    <property type="entry name" value="NMO"/>
</dbReference>
<comment type="caution">
    <text evidence="10">The sequence shown here is derived from an EMBL/GenBank/DDBJ whole genome shotgun (WGS) entry which is preliminary data.</text>
</comment>
<dbReference type="PANTHER" id="PTHR42747:SF3">
    <property type="entry name" value="NITRONATE MONOOXYGENASE-RELATED"/>
    <property type="match status" value="1"/>
</dbReference>
<organism evidence="10 11">
    <name type="scientific">Oceanisphaera marina</name>
    <dbReference type="NCBI Taxonomy" id="2017550"/>
    <lineage>
        <taxon>Bacteria</taxon>
        <taxon>Pseudomonadati</taxon>
        <taxon>Pseudomonadota</taxon>
        <taxon>Gammaproteobacteria</taxon>
        <taxon>Aeromonadales</taxon>
        <taxon>Aeromonadaceae</taxon>
        <taxon>Oceanisphaera</taxon>
    </lineage>
</organism>
<evidence type="ECO:0000256" key="4">
    <source>
        <dbReference type="ARBA" id="ARBA00022630"/>
    </source>
</evidence>
<reference evidence="11" key="1">
    <citation type="journal article" date="2019" name="Int. J. Syst. Evol. Microbiol.">
        <title>The Global Catalogue of Microorganisms (GCM) 10K type strain sequencing project: providing services to taxonomists for standard genome sequencing and annotation.</title>
        <authorList>
            <consortium name="The Broad Institute Genomics Platform"/>
            <consortium name="The Broad Institute Genome Sequencing Center for Infectious Disease"/>
            <person name="Wu L."/>
            <person name="Ma J."/>
        </authorList>
    </citation>
    <scope>NUCLEOTIDE SEQUENCE [LARGE SCALE GENOMIC DNA]</scope>
    <source>
        <strain evidence="11">CGMCC 1.15923</strain>
    </source>
</reference>
<evidence type="ECO:0000256" key="1">
    <source>
        <dbReference type="ARBA" id="ARBA00001917"/>
    </source>
</evidence>
<evidence type="ECO:0000313" key="10">
    <source>
        <dbReference type="EMBL" id="GGB53672.1"/>
    </source>
</evidence>
<dbReference type="EMBL" id="BMKE01000035">
    <property type="protein sequence ID" value="GGB53672.1"/>
    <property type="molecule type" value="Genomic_DNA"/>
</dbReference>
<keyword evidence="3" id="KW-0216">Detoxification</keyword>
<comment type="catalytic activity">
    <reaction evidence="9">
        <text>3 propionate 3-nitronate + 3 O2 + H2O = 3 3-oxopropanoate + 2 nitrate + nitrite + H2O2 + 3 H(+)</text>
        <dbReference type="Rhea" id="RHEA:57332"/>
        <dbReference type="ChEBI" id="CHEBI:15377"/>
        <dbReference type="ChEBI" id="CHEBI:15378"/>
        <dbReference type="ChEBI" id="CHEBI:15379"/>
        <dbReference type="ChEBI" id="CHEBI:16240"/>
        <dbReference type="ChEBI" id="CHEBI:16301"/>
        <dbReference type="ChEBI" id="CHEBI:17632"/>
        <dbReference type="ChEBI" id="CHEBI:33190"/>
        <dbReference type="ChEBI" id="CHEBI:136067"/>
    </reaction>
</comment>
<gene>
    <name evidence="10" type="ORF">GCM10011502_28610</name>
</gene>
<evidence type="ECO:0000256" key="9">
    <source>
        <dbReference type="ARBA" id="ARBA00049401"/>
    </source>
</evidence>
<accession>A0ABQ1IWC1</accession>
<keyword evidence="7" id="KW-0503">Monooxygenase</keyword>
<evidence type="ECO:0000256" key="3">
    <source>
        <dbReference type="ARBA" id="ARBA00022575"/>
    </source>
</evidence>
<dbReference type="Gene3D" id="3.20.20.70">
    <property type="entry name" value="Aldolase class I"/>
    <property type="match status" value="1"/>
</dbReference>
<evidence type="ECO:0000313" key="11">
    <source>
        <dbReference type="Proteomes" id="UP000646152"/>
    </source>
</evidence>
<sequence length="354" mass="37234">MSDALLAQLGIQYPIIQAPMAGTSTVALAAAVCNAGGLGSLGLGSSSVEQASLQIKALKLATAKPFNVNFFCHQTLPDDARQNRQWLDVLQPYFAELSANPPDSITPAYASFVDNHDMLSMLLAERPPVVSFHFGLPGPAFIDALQQAGIVLLGCATTLAEARAIVAAGLDGVIAQGYEAGGHRGVFVPEQDKKLGLFGLLQLLHHQCPLPVIAAGGIMHGQAIAQVLQMGASAAQLGTAFILCPESAADAAYRTQLRSTMAYDTGVTSVISGRPARGLSNRMHQELGEYHASLPGYPMAYSAAKALHAVASRQGCHDFAPYWAGQGAPLARELPAKALMAQLIHEWQQATFAI</sequence>
<keyword evidence="5" id="KW-0288">FMN</keyword>
<dbReference type="Pfam" id="PF03060">
    <property type="entry name" value="NMO"/>
    <property type="match status" value="1"/>
</dbReference>
<proteinExistence type="inferred from homology"/>
<comment type="similarity">
    <text evidence="2">Belongs to the nitronate monooxygenase family. NMO class I subfamily.</text>
</comment>
<evidence type="ECO:0000256" key="7">
    <source>
        <dbReference type="ARBA" id="ARBA00023033"/>
    </source>
</evidence>
<dbReference type="Proteomes" id="UP000646152">
    <property type="component" value="Unassembled WGS sequence"/>
</dbReference>
<evidence type="ECO:0000256" key="8">
    <source>
        <dbReference type="ARBA" id="ARBA00031155"/>
    </source>
</evidence>
<evidence type="ECO:0000256" key="5">
    <source>
        <dbReference type="ARBA" id="ARBA00022643"/>
    </source>
</evidence>
<dbReference type="SUPFAM" id="SSF51412">
    <property type="entry name" value="Inosine monophosphate dehydrogenase (IMPDH)"/>
    <property type="match status" value="1"/>
</dbReference>
<name>A0ABQ1IWC1_9GAMM</name>